<dbReference type="STRING" id="454130.A0A0U5GQM4"/>
<dbReference type="GO" id="GO:0008270">
    <property type="term" value="F:zinc ion binding"/>
    <property type="evidence" value="ECO:0007669"/>
    <property type="project" value="InterPro"/>
</dbReference>
<dbReference type="Proteomes" id="UP000054771">
    <property type="component" value="Unassembled WGS sequence"/>
</dbReference>
<evidence type="ECO:0000313" key="7">
    <source>
        <dbReference type="EMBL" id="CEN60735.1"/>
    </source>
</evidence>
<dbReference type="CDD" id="cd00067">
    <property type="entry name" value="GAL4"/>
    <property type="match status" value="1"/>
</dbReference>
<keyword evidence="2" id="KW-0238">DNA-binding</keyword>
<organism evidence="7 8">
    <name type="scientific">Aspergillus calidoustus</name>
    <dbReference type="NCBI Taxonomy" id="454130"/>
    <lineage>
        <taxon>Eukaryota</taxon>
        <taxon>Fungi</taxon>
        <taxon>Dikarya</taxon>
        <taxon>Ascomycota</taxon>
        <taxon>Pezizomycotina</taxon>
        <taxon>Eurotiomycetes</taxon>
        <taxon>Eurotiomycetidae</taxon>
        <taxon>Eurotiales</taxon>
        <taxon>Aspergillaceae</taxon>
        <taxon>Aspergillus</taxon>
        <taxon>Aspergillus subgen. Nidulantes</taxon>
    </lineage>
</organism>
<evidence type="ECO:0000256" key="5">
    <source>
        <dbReference type="SAM" id="MobiDB-lite"/>
    </source>
</evidence>
<dbReference type="GO" id="GO:0003677">
    <property type="term" value="F:DNA binding"/>
    <property type="evidence" value="ECO:0007669"/>
    <property type="project" value="UniProtKB-KW"/>
</dbReference>
<dbReference type="AlphaFoldDB" id="A0A0U5GQM4"/>
<dbReference type="OMA" id="CVFSPRQ"/>
<dbReference type="PROSITE" id="PS00463">
    <property type="entry name" value="ZN2_CY6_FUNGAL_1"/>
    <property type="match status" value="1"/>
</dbReference>
<dbReference type="Gene3D" id="4.10.240.10">
    <property type="entry name" value="Zn(2)-C6 fungal-type DNA-binding domain"/>
    <property type="match status" value="1"/>
</dbReference>
<dbReference type="GO" id="GO:0000981">
    <property type="term" value="F:DNA-binding transcription factor activity, RNA polymerase II-specific"/>
    <property type="evidence" value="ECO:0007669"/>
    <property type="project" value="InterPro"/>
</dbReference>
<dbReference type="InterPro" id="IPR036864">
    <property type="entry name" value="Zn2-C6_fun-type_DNA-bd_sf"/>
</dbReference>
<evidence type="ECO:0000256" key="4">
    <source>
        <dbReference type="ARBA" id="ARBA00023242"/>
    </source>
</evidence>
<feature type="compositionally biased region" description="Basic residues" evidence="5">
    <location>
        <begin position="51"/>
        <end position="61"/>
    </location>
</feature>
<dbReference type="EMBL" id="CDMC01000002">
    <property type="protein sequence ID" value="CEN60735.1"/>
    <property type="molecule type" value="Genomic_DNA"/>
</dbReference>
<feature type="region of interest" description="Disordered" evidence="5">
    <location>
        <begin position="51"/>
        <end position="87"/>
    </location>
</feature>
<dbReference type="OrthoDB" id="4330117at2759"/>
<sequence length="365" mass="40526">MDPPHRSNQPRKTRSACNKCHTQKLRCTRKPGQSRCERCLRLNAECRFAPRAKRGSKKPRLPSHSTSTQGKQSSSNQISTPNTGLSLDIGDRLEESLPAEPWLNTLGLADPVDCINWNIEPAGSAWDLNMDTAWAVADPDQVVTQNVCTMQVALDPMPSPGTTSTHELANLSIALYELTGKLPSVRDETRTPSDIAAQSTRQALPFMFDELFSLTTQFTNVSKHYLCGIEGTDEPTALMVGSCHSRLTGIYMDIFSMMQRCVQHTGGPPRPRPDGTLVLPSVQMGPLSCPSLHVDFENPLSVGAGYMYMWMVAVFSAQLWGQLADIMRERHIATGRSSVYGLWKEMGERMERLLEMIDSTKSLLR</sequence>
<protein>
    <recommendedName>
        <fullName evidence="6">Zn(2)-C6 fungal-type domain-containing protein</fullName>
    </recommendedName>
</protein>
<dbReference type="SUPFAM" id="SSF57701">
    <property type="entry name" value="Zn2/Cys6 DNA-binding domain"/>
    <property type="match status" value="1"/>
</dbReference>
<dbReference type="InterPro" id="IPR001138">
    <property type="entry name" value="Zn2Cys6_DnaBD"/>
</dbReference>
<keyword evidence="1" id="KW-0805">Transcription regulation</keyword>
<evidence type="ECO:0000256" key="1">
    <source>
        <dbReference type="ARBA" id="ARBA00023015"/>
    </source>
</evidence>
<evidence type="ECO:0000259" key="6">
    <source>
        <dbReference type="PROSITE" id="PS50048"/>
    </source>
</evidence>
<dbReference type="PROSITE" id="PS50048">
    <property type="entry name" value="ZN2_CY6_FUNGAL_2"/>
    <property type="match status" value="1"/>
</dbReference>
<feature type="domain" description="Zn(2)-C6 fungal-type" evidence="6">
    <location>
        <begin position="16"/>
        <end position="48"/>
    </location>
</feature>
<name>A0A0U5GQM4_ASPCI</name>
<dbReference type="InterPro" id="IPR050797">
    <property type="entry name" value="Carb_Metab_Trans_Reg"/>
</dbReference>
<dbReference type="PANTHER" id="PTHR31668">
    <property type="entry name" value="GLUCOSE TRANSPORT TRANSCRIPTION REGULATOR RGT1-RELATED-RELATED"/>
    <property type="match status" value="1"/>
</dbReference>
<dbReference type="Pfam" id="PF00172">
    <property type="entry name" value="Zn_clus"/>
    <property type="match status" value="1"/>
</dbReference>
<evidence type="ECO:0000256" key="3">
    <source>
        <dbReference type="ARBA" id="ARBA00023163"/>
    </source>
</evidence>
<keyword evidence="3" id="KW-0804">Transcription</keyword>
<gene>
    <name evidence="7" type="ORF">ASPCAL03168</name>
</gene>
<evidence type="ECO:0000256" key="2">
    <source>
        <dbReference type="ARBA" id="ARBA00023125"/>
    </source>
</evidence>
<proteinExistence type="predicted"/>
<keyword evidence="8" id="KW-1185">Reference proteome</keyword>
<reference evidence="8" key="1">
    <citation type="journal article" date="2016" name="Genome Announc.">
        <title>Draft genome sequences of fungus Aspergillus calidoustus.</title>
        <authorList>
            <person name="Horn F."/>
            <person name="Linde J."/>
            <person name="Mattern D.J."/>
            <person name="Walther G."/>
            <person name="Guthke R."/>
            <person name="Scherlach K."/>
            <person name="Martin K."/>
            <person name="Brakhage A.A."/>
            <person name="Petzke L."/>
            <person name="Valiante V."/>
        </authorList>
    </citation>
    <scope>NUCLEOTIDE SEQUENCE [LARGE SCALE GENOMIC DNA]</scope>
    <source>
        <strain evidence="8">SF006504</strain>
    </source>
</reference>
<feature type="compositionally biased region" description="Polar residues" evidence="5">
    <location>
        <begin position="63"/>
        <end position="85"/>
    </location>
</feature>
<evidence type="ECO:0000313" key="8">
    <source>
        <dbReference type="Proteomes" id="UP000054771"/>
    </source>
</evidence>
<dbReference type="SMART" id="SM00066">
    <property type="entry name" value="GAL4"/>
    <property type="match status" value="1"/>
</dbReference>
<keyword evidence="4" id="KW-0539">Nucleus</keyword>
<accession>A0A0U5GQM4</accession>